<protein>
    <submittedName>
        <fullName evidence="9">Ribosomal RNA small subunit methyltransferase A</fullName>
    </submittedName>
</protein>
<dbReference type="GO" id="GO:0000179">
    <property type="term" value="F:rRNA (adenine-N6,N6-)-dimethyltransferase activity"/>
    <property type="evidence" value="ECO:0007669"/>
    <property type="project" value="UniProtKB-UniRule"/>
</dbReference>
<evidence type="ECO:0000256" key="2">
    <source>
        <dbReference type="ARBA" id="ARBA00022552"/>
    </source>
</evidence>
<dbReference type="SUPFAM" id="SSF53335">
    <property type="entry name" value="S-adenosyl-L-methionine-dependent methyltransferases"/>
    <property type="match status" value="1"/>
</dbReference>
<dbReference type="CDD" id="cd02440">
    <property type="entry name" value="AdoMet_MTases"/>
    <property type="match status" value="1"/>
</dbReference>
<dbReference type="SMART" id="SM00650">
    <property type="entry name" value="rADc"/>
    <property type="match status" value="1"/>
</dbReference>
<feature type="binding site" evidence="7">
    <location>
        <position position="10"/>
    </location>
    <ligand>
        <name>S-adenosyl-L-methionine</name>
        <dbReference type="ChEBI" id="CHEBI:59789"/>
    </ligand>
</feature>
<evidence type="ECO:0000313" key="10">
    <source>
        <dbReference type="Proteomes" id="UP000228635"/>
    </source>
</evidence>
<organism evidence="9 10">
    <name type="scientific">Candidatus Harrisonbacteria bacterium CG10_big_fil_rev_8_21_14_0_10_42_17</name>
    <dbReference type="NCBI Taxonomy" id="1974584"/>
    <lineage>
        <taxon>Bacteria</taxon>
        <taxon>Candidatus Harrisoniibacteriota</taxon>
    </lineage>
</organism>
<evidence type="ECO:0000256" key="7">
    <source>
        <dbReference type="PROSITE-ProRule" id="PRU01026"/>
    </source>
</evidence>
<evidence type="ECO:0000256" key="5">
    <source>
        <dbReference type="ARBA" id="ARBA00022691"/>
    </source>
</evidence>
<keyword evidence="5 7" id="KW-0949">S-adenosyl-L-methionine</keyword>
<name>A0A2M6WIW2_9BACT</name>
<dbReference type="Pfam" id="PF00398">
    <property type="entry name" value="RrnaAD"/>
    <property type="match status" value="1"/>
</dbReference>
<dbReference type="PANTHER" id="PTHR11727:SF7">
    <property type="entry name" value="DIMETHYLADENOSINE TRANSFERASE-RELATED"/>
    <property type="match status" value="1"/>
</dbReference>
<evidence type="ECO:0000256" key="3">
    <source>
        <dbReference type="ARBA" id="ARBA00022603"/>
    </source>
</evidence>
<dbReference type="AlphaFoldDB" id="A0A2M6WIW2"/>
<evidence type="ECO:0000256" key="1">
    <source>
        <dbReference type="ARBA" id="ARBA00022490"/>
    </source>
</evidence>
<dbReference type="GO" id="GO:0003723">
    <property type="term" value="F:RNA binding"/>
    <property type="evidence" value="ECO:0007669"/>
    <property type="project" value="UniProtKB-UniRule"/>
</dbReference>
<dbReference type="Gene3D" id="3.40.50.150">
    <property type="entry name" value="Vaccinia Virus protein VP39"/>
    <property type="match status" value="1"/>
</dbReference>
<feature type="binding site" evidence="7">
    <location>
        <position position="60"/>
    </location>
    <ligand>
        <name>S-adenosyl-L-methionine</name>
        <dbReference type="ChEBI" id="CHEBI:59789"/>
    </ligand>
</feature>
<evidence type="ECO:0000256" key="6">
    <source>
        <dbReference type="ARBA" id="ARBA00022884"/>
    </source>
</evidence>
<feature type="binding site" evidence="7">
    <location>
        <position position="8"/>
    </location>
    <ligand>
        <name>S-adenosyl-L-methionine</name>
        <dbReference type="ChEBI" id="CHEBI:59789"/>
    </ligand>
</feature>
<reference evidence="10" key="1">
    <citation type="submission" date="2017-09" db="EMBL/GenBank/DDBJ databases">
        <title>Depth-based differentiation of microbial function through sediment-hosted aquifers and enrichment of novel symbionts in the deep terrestrial subsurface.</title>
        <authorList>
            <person name="Probst A.J."/>
            <person name="Ladd B."/>
            <person name="Jarett J.K."/>
            <person name="Geller-Mcgrath D.E."/>
            <person name="Sieber C.M.K."/>
            <person name="Emerson J.B."/>
            <person name="Anantharaman K."/>
            <person name="Thomas B.C."/>
            <person name="Malmstrom R."/>
            <person name="Stieglmeier M."/>
            <person name="Klingl A."/>
            <person name="Woyke T."/>
            <person name="Ryan C.M."/>
            <person name="Banfield J.F."/>
        </authorList>
    </citation>
    <scope>NUCLEOTIDE SEQUENCE [LARGE SCALE GENOMIC DNA]</scope>
</reference>
<dbReference type="Proteomes" id="UP000228635">
    <property type="component" value="Unassembled WGS sequence"/>
</dbReference>
<accession>A0A2M6WIW2</accession>
<dbReference type="EMBL" id="PFBA01000012">
    <property type="protein sequence ID" value="PIT92709.1"/>
    <property type="molecule type" value="Genomic_DNA"/>
</dbReference>
<comment type="similarity">
    <text evidence="7">Belongs to the class I-like SAM-binding methyltransferase superfamily. rRNA adenine N(6)-methyltransferase family.</text>
</comment>
<feature type="binding site" evidence="7">
    <location>
        <position position="85"/>
    </location>
    <ligand>
        <name>S-adenosyl-L-methionine</name>
        <dbReference type="ChEBI" id="CHEBI:59789"/>
    </ligand>
</feature>
<keyword evidence="3 7" id="KW-0489">Methyltransferase</keyword>
<feature type="binding site" evidence="7">
    <location>
        <position position="107"/>
    </location>
    <ligand>
        <name>S-adenosyl-L-methionine</name>
        <dbReference type="ChEBI" id="CHEBI:59789"/>
    </ligand>
</feature>
<proteinExistence type="inferred from homology"/>
<comment type="caution">
    <text evidence="9">The sequence shown here is derived from an EMBL/GenBank/DDBJ whole genome shotgun (WGS) entry which is preliminary data.</text>
</comment>
<dbReference type="InterPro" id="IPR001737">
    <property type="entry name" value="KsgA/Erm"/>
</dbReference>
<keyword evidence="6 7" id="KW-0694">RNA-binding</keyword>
<dbReference type="InterPro" id="IPR023165">
    <property type="entry name" value="rRNA_Ade_diMease-like_C"/>
</dbReference>
<feature type="binding site" evidence="7">
    <location>
        <position position="35"/>
    </location>
    <ligand>
        <name>S-adenosyl-L-methionine</name>
        <dbReference type="ChEBI" id="CHEBI:59789"/>
    </ligand>
</feature>
<dbReference type="PANTHER" id="PTHR11727">
    <property type="entry name" value="DIMETHYLADENOSINE TRANSFERASE"/>
    <property type="match status" value="1"/>
</dbReference>
<keyword evidence="1" id="KW-0963">Cytoplasm</keyword>
<sequence>MPRRLGQHFLKNTASLATILTKLDPQPQETIIEIGPGTGILTHALHERCLLQHCQIVGVEKDSRLFNSLSRTFPNQSLIRFVYGDILTLLPQLTAELRPHSYSVVGNIPYYISGKLLRILGELFPRPRAIILMLQKEVALRVSAQPPSMNLLAASVQVWAKSTILASLSPHDFSPPPKVNSSILLLRPHANNPVPQHYYDFIRILFKQPRKTILNNLAAGYPLSKEAIVTLLASEHLSGRERPQHISLEILIKLGKLYGLFH</sequence>
<keyword evidence="4 7" id="KW-0808">Transferase</keyword>
<dbReference type="Gene3D" id="1.10.8.100">
    <property type="entry name" value="Ribosomal RNA adenine dimethylase-like, domain 2"/>
    <property type="match status" value="1"/>
</dbReference>
<gene>
    <name evidence="9" type="primary">rsmA</name>
    <name evidence="9" type="ORF">COU08_00915</name>
</gene>
<feature type="domain" description="Ribosomal RNA adenine methylase transferase N-terminal" evidence="8">
    <location>
        <begin position="15"/>
        <end position="190"/>
    </location>
</feature>
<evidence type="ECO:0000313" key="9">
    <source>
        <dbReference type="EMBL" id="PIT92709.1"/>
    </source>
</evidence>
<evidence type="ECO:0000256" key="4">
    <source>
        <dbReference type="ARBA" id="ARBA00022679"/>
    </source>
</evidence>
<evidence type="ECO:0000259" key="8">
    <source>
        <dbReference type="SMART" id="SM00650"/>
    </source>
</evidence>
<dbReference type="PROSITE" id="PS51689">
    <property type="entry name" value="SAM_RNA_A_N6_MT"/>
    <property type="match status" value="1"/>
</dbReference>
<dbReference type="NCBIfam" id="TIGR00755">
    <property type="entry name" value="ksgA"/>
    <property type="match status" value="1"/>
</dbReference>
<dbReference type="InterPro" id="IPR020598">
    <property type="entry name" value="rRNA_Ade_methylase_Trfase_N"/>
</dbReference>
<keyword evidence="2" id="KW-0698">rRNA processing</keyword>
<dbReference type="InterPro" id="IPR011530">
    <property type="entry name" value="rRNA_adenine_dimethylase"/>
</dbReference>
<dbReference type="InterPro" id="IPR029063">
    <property type="entry name" value="SAM-dependent_MTases_sf"/>
</dbReference>